<evidence type="ECO:0000256" key="2">
    <source>
        <dbReference type="ARBA" id="ARBA00023015"/>
    </source>
</evidence>
<dbReference type="CDD" id="cd05466">
    <property type="entry name" value="PBP2_LTTR_substrate"/>
    <property type="match status" value="1"/>
</dbReference>
<reference evidence="6" key="1">
    <citation type="submission" date="2017-04" db="EMBL/GenBank/DDBJ databases">
        <title>Complete Genome Sequences of Twelve Strains of a Stable Defined Moderately Diverse Mouse Microbiota 2 (sDMDMm2).</title>
        <authorList>
            <person name="Uchimura Y."/>
            <person name="Wyss M."/>
            <person name="Brugiroux S."/>
            <person name="Limenitakis J.P."/>
            <person name="Stecher B."/>
            <person name="McCoy K.D."/>
            <person name="Macpherson A.J."/>
        </authorList>
    </citation>
    <scope>NUCLEOTIDE SEQUENCE</scope>
    <source>
        <strain evidence="6">YL58</strain>
    </source>
</reference>
<name>A0A1C7I9N5_9FIRM</name>
<dbReference type="InterPro" id="IPR036390">
    <property type="entry name" value="WH_DNA-bd_sf"/>
</dbReference>
<dbReference type="Proteomes" id="UP000092574">
    <property type="component" value="Chromosome"/>
</dbReference>
<organism evidence="6 7">
    <name type="scientific">Blautia pseudococcoides</name>
    <dbReference type="NCBI Taxonomy" id="1796616"/>
    <lineage>
        <taxon>Bacteria</taxon>
        <taxon>Bacillati</taxon>
        <taxon>Bacillota</taxon>
        <taxon>Clostridia</taxon>
        <taxon>Lachnospirales</taxon>
        <taxon>Lachnospiraceae</taxon>
        <taxon>Blautia</taxon>
    </lineage>
</organism>
<dbReference type="AlphaFoldDB" id="A0A1C7I9N5"/>
<gene>
    <name evidence="6" type="ORF">A4V09_11770</name>
</gene>
<dbReference type="GO" id="GO:0003700">
    <property type="term" value="F:DNA-binding transcription factor activity"/>
    <property type="evidence" value="ECO:0007669"/>
    <property type="project" value="InterPro"/>
</dbReference>
<evidence type="ECO:0000259" key="5">
    <source>
        <dbReference type="PROSITE" id="PS50931"/>
    </source>
</evidence>
<dbReference type="PRINTS" id="PR00039">
    <property type="entry name" value="HTHLYSR"/>
</dbReference>
<dbReference type="InterPro" id="IPR005119">
    <property type="entry name" value="LysR_subst-bd"/>
</dbReference>
<keyword evidence="7" id="KW-1185">Reference proteome</keyword>
<keyword evidence="2" id="KW-0805">Transcription regulation</keyword>
<dbReference type="InterPro" id="IPR036388">
    <property type="entry name" value="WH-like_DNA-bd_sf"/>
</dbReference>
<evidence type="ECO:0000256" key="1">
    <source>
        <dbReference type="ARBA" id="ARBA00009437"/>
    </source>
</evidence>
<protein>
    <recommendedName>
        <fullName evidence="5">HTH lysR-type domain-containing protein</fullName>
    </recommendedName>
</protein>
<keyword evidence="3" id="KW-0238">DNA-binding</keyword>
<evidence type="ECO:0000313" key="7">
    <source>
        <dbReference type="Proteomes" id="UP000092574"/>
    </source>
</evidence>
<dbReference type="EMBL" id="CP015405">
    <property type="protein sequence ID" value="ANU76386.1"/>
    <property type="molecule type" value="Genomic_DNA"/>
</dbReference>
<dbReference type="Gene3D" id="1.10.10.10">
    <property type="entry name" value="Winged helix-like DNA-binding domain superfamily/Winged helix DNA-binding domain"/>
    <property type="match status" value="1"/>
</dbReference>
<dbReference type="GO" id="GO:0032993">
    <property type="term" value="C:protein-DNA complex"/>
    <property type="evidence" value="ECO:0007669"/>
    <property type="project" value="TreeGrafter"/>
</dbReference>
<dbReference type="SUPFAM" id="SSF46785">
    <property type="entry name" value="Winged helix' DNA-binding domain"/>
    <property type="match status" value="1"/>
</dbReference>
<dbReference type="GO" id="GO:0003677">
    <property type="term" value="F:DNA binding"/>
    <property type="evidence" value="ECO:0007669"/>
    <property type="project" value="UniProtKB-KW"/>
</dbReference>
<evidence type="ECO:0000256" key="4">
    <source>
        <dbReference type="ARBA" id="ARBA00023163"/>
    </source>
</evidence>
<dbReference type="RefSeq" id="WP_065542551.1">
    <property type="nucleotide sequence ID" value="NZ_CP015405.2"/>
</dbReference>
<dbReference type="PROSITE" id="PS50931">
    <property type="entry name" value="HTH_LYSR"/>
    <property type="match status" value="1"/>
</dbReference>
<dbReference type="PANTHER" id="PTHR30346">
    <property type="entry name" value="TRANSCRIPTIONAL DUAL REGULATOR HCAR-RELATED"/>
    <property type="match status" value="1"/>
</dbReference>
<feature type="domain" description="HTH lysR-type" evidence="5">
    <location>
        <begin position="1"/>
        <end position="58"/>
    </location>
</feature>
<dbReference type="PANTHER" id="PTHR30346:SF28">
    <property type="entry name" value="HTH-TYPE TRANSCRIPTIONAL REGULATOR CYNR"/>
    <property type="match status" value="1"/>
</dbReference>
<comment type="similarity">
    <text evidence="1">Belongs to the LysR transcriptional regulatory family.</text>
</comment>
<dbReference type="Pfam" id="PF00126">
    <property type="entry name" value="HTH_1"/>
    <property type="match status" value="1"/>
</dbReference>
<proteinExistence type="inferred from homology"/>
<evidence type="ECO:0000256" key="3">
    <source>
        <dbReference type="ARBA" id="ARBA00023125"/>
    </source>
</evidence>
<dbReference type="KEGG" id="byl:A4V09_11770"/>
<accession>A0A1C7I9N5</accession>
<dbReference type="STRING" id="1796616.A4V09_11770"/>
<dbReference type="SUPFAM" id="SSF53850">
    <property type="entry name" value="Periplasmic binding protein-like II"/>
    <property type="match status" value="1"/>
</dbReference>
<sequence length="294" mass="33872">MKISQLSYFITIAQLENMSRAAELLHISQSSLSKTIAALESELETPLFDRTSKQLSLNPAGKRFLKSCDLILQEYQTLKNDIQLMTTGSDTRIKIGSCGSIDRLYPCMAGFKNIHAETEYTLNSYIEDVEYLDINEYDVLIYPAELQYDRFTGFGFSTENYMLAVPTVHSLSKSTAVSLKMLNELDFVFLRHKKSFPEHAYKIYKALTIRGASQSFVDSREMHRQIIASGIAVGFVSENCSDFYRSKNIRLIPLLDHRFSRELRICFKRDKHLTDFGRSFRDFTINYFSLKEIS</sequence>
<keyword evidence="4" id="KW-0804">Transcription</keyword>
<dbReference type="InterPro" id="IPR000847">
    <property type="entry name" value="LysR_HTH_N"/>
</dbReference>
<dbReference type="OrthoDB" id="9785745at2"/>
<dbReference type="Gene3D" id="3.40.190.290">
    <property type="match status" value="1"/>
</dbReference>
<evidence type="ECO:0000313" key="6">
    <source>
        <dbReference type="EMBL" id="ANU76386.1"/>
    </source>
</evidence>
<dbReference type="Pfam" id="PF03466">
    <property type="entry name" value="LysR_substrate"/>
    <property type="match status" value="1"/>
</dbReference>
<dbReference type="FunFam" id="1.10.10.10:FF:000001">
    <property type="entry name" value="LysR family transcriptional regulator"/>
    <property type="match status" value="1"/>
</dbReference>